<evidence type="ECO:0000256" key="3">
    <source>
        <dbReference type="ARBA" id="ARBA00023098"/>
    </source>
</evidence>
<keyword evidence="8" id="KW-1185">Reference proteome</keyword>
<evidence type="ECO:0000313" key="8">
    <source>
        <dbReference type="Proteomes" id="UP001596405"/>
    </source>
</evidence>
<evidence type="ECO:0000259" key="6">
    <source>
        <dbReference type="PROSITE" id="PS51635"/>
    </source>
</evidence>
<gene>
    <name evidence="7" type="ORF">ACFQHR_03010</name>
</gene>
<dbReference type="InterPro" id="IPR050301">
    <property type="entry name" value="NTE"/>
</dbReference>
<evidence type="ECO:0000313" key="7">
    <source>
        <dbReference type="EMBL" id="MFC6996575.1"/>
    </source>
</evidence>
<keyword evidence="3 4" id="KW-0443">Lipid metabolism</keyword>
<feature type="chain" id="PRO_5045889589" evidence="5">
    <location>
        <begin position="26"/>
        <end position="772"/>
    </location>
</feature>
<dbReference type="Gene3D" id="3.40.1090.10">
    <property type="entry name" value="Cytosolic phospholipase A2 catalytic domain"/>
    <property type="match status" value="2"/>
</dbReference>
<keyword evidence="2 4" id="KW-0442">Lipid degradation</keyword>
<organism evidence="7 8">
    <name type="scientific">Rufibacter roseus</name>
    <dbReference type="NCBI Taxonomy" id="1567108"/>
    <lineage>
        <taxon>Bacteria</taxon>
        <taxon>Pseudomonadati</taxon>
        <taxon>Bacteroidota</taxon>
        <taxon>Cytophagia</taxon>
        <taxon>Cytophagales</taxon>
        <taxon>Hymenobacteraceae</taxon>
        <taxon>Rufibacter</taxon>
    </lineage>
</organism>
<name>A0ABW2DG06_9BACT</name>
<dbReference type="PANTHER" id="PTHR14226:SF29">
    <property type="entry name" value="NEUROPATHY TARGET ESTERASE SWS"/>
    <property type="match status" value="1"/>
</dbReference>
<feature type="domain" description="PNPLA" evidence="6">
    <location>
        <begin position="30"/>
        <end position="226"/>
    </location>
</feature>
<dbReference type="RefSeq" id="WP_066622494.1">
    <property type="nucleotide sequence ID" value="NZ_JBHSYQ010000003.1"/>
</dbReference>
<dbReference type="InterPro" id="IPR016035">
    <property type="entry name" value="Acyl_Trfase/lysoPLipase"/>
</dbReference>
<dbReference type="Proteomes" id="UP001596405">
    <property type="component" value="Unassembled WGS sequence"/>
</dbReference>
<feature type="short sequence motif" description="GXGXXG" evidence="4">
    <location>
        <begin position="34"/>
        <end position="39"/>
    </location>
</feature>
<sequence>MHPPSFQTWICLFCLLWITTTAATAQKVGLVLSGGGAKGLAHVGVLKVLEQHQIPIDYIVGTSMGSVVGALYAAGYSPSEIEELVLSPHFQHWATGKKMDEHAFNYFSLDPSPAALRLPLDLNSSLKVQATSGLVNDVNLNYALATRLAAGSAIANYDFDKLFVPFRSLAAEIFTRQQVVQEKGSLADAVRNSMAVPLAFRPIRQADGRYLFDGGVFNNFPADVMRSEFKPDIIIGVNVGDVSYKKYPHEKDDELLNSALIFLALDVADTTALGSKSILIQPNLEGFGTTDFARVQELIDIGVKAAQEKLPLMKQRIEREVDTVALIQRRHQFQSRAPKPRFSNVEVHGLEENQNEYTRKFFRKIGRYYTIDDIEEGYYRLAANDFFRGIYPRIHYDSTSKGYELSIDARQSNNVTAEVGAVFSTRPVDNLYVGLEFRYLNRLLYTIGANGNISRFNPAGSFSFRVNIPAFIPFYLEPSVLYHSMNYQDANGFLDRDATSTQLRLRNFKVGLQAGFSHNFRSRFVLDGAWFSNEDMYANSENVSTDDVLDETDYDGYTAALRFERNSLNRKMYSTKGHRAVLGVRAVTASELYRPGSTSITTEANTNEHKWLQFSATYEGFYPLANQKSSWGYFIKGVISTQGLFSNFQSSLISAPAFSPLPDSRTIFLENYRANRYGAIGLNYSLTFWNKFEWRTEVYTHIMHQRLQEDLLQKAVRSKGFSRPYLTASTGFVFQLPIGPAALHFIHYDNPTNRWSVFGHVGFLIFRPRTLE</sequence>
<feature type="active site" description="Proton acceptor" evidence="4">
    <location>
        <position position="213"/>
    </location>
</feature>
<evidence type="ECO:0000256" key="5">
    <source>
        <dbReference type="SAM" id="SignalP"/>
    </source>
</evidence>
<evidence type="ECO:0000256" key="2">
    <source>
        <dbReference type="ARBA" id="ARBA00022963"/>
    </source>
</evidence>
<dbReference type="CDD" id="cd07205">
    <property type="entry name" value="Pat_PNPLA6_PNPLA7_NTE1_like"/>
    <property type="match status" value="1"/>
</dbReference>
<protein>
    <submittedName>
        <fullName evidence="7">Patatin-like phospholipase family protein</fullName>
    </submittedName>
</protein>
<feature type="short sequence motif" description="DGA/G" evidence="4">
    <location>
        <begin position="213"/>
        <end position="215"/>
    </location>
</feature>
<evidence type="ECO:0000256" key="1">
    <source>
        <dbReference type="ARBA" id="ARBA00022801"/>
    </source>
</evidence>
<feature type="active site" description="Nucleophile" evidence="4">
    <location>
        <position position="63"/>
    </location>
</feature>
<dbReference type="PROSITE" id="PS51635">
    <property type="entry name" value="PNPLA"/>
    <property type="match status" value="1"/>
</dbReference>
<feature type="signal peptide" evidence="5">
    <location>
        <begin position="1"/>
        <end position="25"/>
    </location>
</feature>
<dbReference type="Pfam" id="PF01734">
    <property type="entry name" value="Patatin"/>
    <property type="match status" value="1"/>
</dbReference>
<dbReference type="EMBL" id="JBHSYQ010000003">
    <property type="protein sequence ID" value="MFC6996575.1"/>
    <property type="molecule type" value="Genomic_DNA"/>
</dbReference>
<proteinExistence type="predicted"/>
<keyword evidence="1 4" id="KW-0378">Hydrolase</keyword>
<comment type="caution">
    <text evidence="7">The sequence shown here is derived from an EMBL/GenBank/DDBJ whole genome shotgun (WGS) entry which is preliminary data.</text>
</comment>
<reference evidence="8" key="1">
    <citation type="journal article" date="2019" name="Int. J. Syst. Evol. Microbiol.">
        <title>The Global Catalogue of Microorganisms (GCM) 10K type strain sequencing project: providing services to taxonomists for standard genome sequencing and annotation.</title>
        <authorList>
            <consortium name="The Broad Institute Genomics Platform"/>
            <consortium name="The Broad Institute Genome Sequencing Center for Infectious Disease"/>
            <person name="Wu L."/>
            <person name="Ma J."/>
        </authorList>
    </citation>
    <scope>NUCLEOTIDE SEQUENCE [LARGE SCALE GENOMIC DNA]</scope>
    <source>
        <strain evidence="8">CGMCC 4.7393</strain>
    </source>
</reference>
<keyword evidence="5" id="KW-0732">Signal</keyword>
<dbReference type="SUPFAM" id="SSF52151">
    <property type="entry name" value="FabD/lysophospholipase-like"/>
    <property type="match status" value="1"/>
</dbReference>
<accession>A0ABW2DG06</accession>
<dbReference type="PANTHER" id="PTHR14226">
    <property type="entry name" value="NEUROPATHY TARGET ESTERASE/SWISS CHEESE D.MELANOGASTER"/>
    <property type="match status" value="1"/>
</dbReference>
<feature type="short sequence motif" description="GXSXG" evidence="4">
    <location>
        <begin position="61"/>
        <end position="65"/>
    </location>
</feature>
<dbReference type="InterPro" id="IPR002641">
    <property type="entry name" value="PNPLA_dom"/>
</dbReference>
<evidence type="ECO:0000256" key="4">
    <source>
        <dbReference type="PROSITE-ProRule" id="PRU01161"/>
    </source>
</evidence>